<organism evidence="4 5">
    <name type="scientific">Candidatus Scybalocola faecigallinarum</name>
    <dbReference type="NCBI Taxonomy" id="2840941"/>
    <lineage>
        <taxon>Bacteria</taxon>
        <taxon>Bacillati</taxon>
        <taxon>Bacillota</taxon>
        <taxon>Clostridia</taxon>
        <taxon>Lachnospirales</taxon>
        <taxon>Lachnospiraceae</taxon>
        <taxon>Lachnospiraceae incertae sedis</taxon>
        <taxon>Candidatus Scybalocola (ex Gilroy et al. 2021)</taxon>
    </lineage>
</organism>
<name>A0A9D1F4D5_9FIRM</name>
<accession>A0A9D1F4D5</accession>
<evidence type="ECO:0000313" key="5">
    <source>
        <dbReference type="Proteomes" id="UP000823927"/>
    </source>
</evidence>
<evidence type="ECO:0000313" key="4">
    <source>
        <dbReference type="EMBL" id="HIS47246.1"/>
    </source>
</evidence>
<evidence type="ECO:0000259" key="3">
    <source>
        <dbReference type="Pfam" id="PF18310"/>
    </source>
</evidence>
<feature type="domain" description="Apiosidase-like catalytic" evidence="1">
    <location>
        <begin position="103"/>
        <end position="385"/>
    </location>
</feature>
<dbReference type="InterPro" id="IPR013783">
    <property type="entry name" value="Ig-like_fold"/>
</dbReference>
<dbReference type="Gene3D" id="2.60.40.10">
    <property type="entry name" value="Immunoglobulins"/>
    <property type="match status" value="1"/>
</dbReference>
<feature type="domain" description="DUF5060" evidence="2">
    <location>
        <begin position="4"/>
        <end position="68"/>
    </location>
</feature>
<dbReference type="InterPro" id="IPR017853">
    <property type="entry name" value="GH"/>
</dbReference>
<dbReference type="PANTHER" id="PTHR37836:SF2">
    <property type="entry name" value="DUF4038 DOMAIN-CONTAINING PROTEIN"/>
    <property type="match status" value="1"/>
</dbReference>
<reference evidence="4" key="2">
    <citation type="journal article" date="2021" name="PeerJ">
        <title>Extensive microbial diversity within the chicken gut microbiome revealed by metagenomics and culture.</title>
        <authorList>
            <person name="Gilroy R."/>
            <person name="Ravi A."/>
            <person name="Getino M."/>
            <person name="Pursley I."/>
            <person name="Horton D.L."/>
            <person name="Alikhan N.F."/>
            <person name="Baker D."/>
            <person name="Gharbi K."/>
            <person name="Hall N."/>
            <person name="Watson M."/>
            <person name="Adriaenssens E.M."/>
            <person name="Foster-Nyarko E."/>
            <person name="Jarju S."/>
            <person name="Secka A."/>
            <person name="Antonio M."/>
            <person name="Oren A."/>
            <person name="Chaudhuri R.R."/>
            <person name="La Ragione R."/>
            <person name="Hildebrand F."/>
            <person name="Pallen M.J."/>
        </authorList>
    </citation>
    <scope>NUCLEOTIDE SEQUENCE</scope>
    <source>
        <strain evidence="4">CHK178-757</strain>
    </source>
</reference>
<dbReference type="Pfam" id="PF18310">
    <property type="entry name" value="DUF5605"/>
    <property type="match status" value="1"/>
</dbReference>
<gene>
    <name evidence="4" type="ORF">IAB46_06760</name>
</gene>
<dbReference type="InterPro" id="IPR025277">
    <property type="entry name" value="Apiosidase-like_cat_dom"/>
</dbReference>
<dbReference type="Proteomes" id="UP000823927">
    <property type="component" value="Unassembled WGS sequence"/>
</dbReference>
<evidence type="ECO:0000259" key="2">
    <source>
        <dbReference type="Pfam" id="PF16586"/>
    </source>
</evidence>
<dbReference type="Pfam" id="PF16586">
    <property type="entry name" value="DUF5060"/>
    <property type="match status" value="1"/>
</dbReference>
<comment type="caution">
    <text evidence="4">The sequence shown here is derived from an EMBL/GenBank/DDBJ whole genome shotgun (WGS) entry which is preliminary data.</text>
</comment>
<dbReference type="Gene3D" id="2.60.40.3950">
    <property type="match status" value="1"/>
</dbReference>
<protein>
    <submittedName>
        <fullName evidence="4">DUF5060 domain-containing protein</fullName>
    </submittedName>
</protein>
<dbReference type="InterPro" id="IPR032260">
    <property type="entry name" value="DUF5060"/>
</dbReference>
<proteinExistence type="predicted"/>
<dbReference type="AlphaFoldDB" id="A0A9D1F4D5"/>
<feature type="domain" description="DUF5605" evidence="3">
    <location>
        <begin position="454"/>
        <end position="515"/>
    </location>
</feature>
<reference evidence="4" key="1">
    <citation type="submission" date="2020-10" db="EMBL/GenBank/DDBJ databases">
        <authorList>
            <person name="Gilroy R."/>
        </authorList>
    </citation>
    <scope>NUCLEOTIDE SEQUENCE</scope>
    <source>
        <strain evidence="4">CHK178-757</strain>
    </source>
</reference>
<dbReference type="SUPFAM" id="SSF51445">
    <property type="entry name" value="(Trans)glycosidases"/>
    <property type="match status" value="1"/>
</dbReference>
<evidence type="ECO:0000259" key="1">
    <source>
        <dbReference type="Pfam" id="PF13204"/>
    </source>
</evidence>
<dbReference type="InterPro" id="IPR041239">
    <property type="entry name" value="DUF5605"/>
</dbReference>
<dbReference type="Gene3D" id="3.20.20.80">
    <property type="entry name" value="Glycosidases"/>
    <property type="match status" value="1"/>
</dbReference>
<dbReference type="Pfam" id="PF13204">
    <property type="entry name" value="Apiosidase"/>
    <property type="match status" value="1"/>
</dbReference>
<dbReference type="EMBL" id="DVIT01000026">
    <property type="protein sequence ID" value="HIS47246.1"/>
    <property type="molecule type" value="Genomic_DNA"/>
</dbReference>
<dbReference type="PANTHER" id="PTHR37836">
    <property type="entry name" value="LMO1036 PROTEIN"/>
    <property type="match status" value="1"/>
</dbReference>
<sequence>MSQQVEKWGLFEVSCQGKSDGNPFRDYEMTVTFKNDQEEVQVRGFYDGDGVYKARFMPSYEGTYSYVIGGNFADEIKDAQGSFEAVAPSRGNHGPVVVHDKVHLAYKDGTPYNSIGTTCYAWANQPLERQEQTLETLKTSPFNKIRFCFFPKFYEFNTKEPLTYPFERGHGDGLDPELVEKEKSNRFAFPGMRLEEPDYDFDYTRPNVEHFKRYDLRISQLMDMGIEADMILMHPYDKWGLNQMGKDACDWYLKYVTARYGAYRNVWWSLANEFDFIKMKTLEDWERYGQIVSSHDPFHKLLSVHNGGPNYDFSKDWVTHCSLQRVDFYRTTEDTDAFIEKYGKPVVWDEICYEGNIGLGWGNITGQELVRRFWEAFMRGGHCGHGETFMDPEDILWWSHGGILKGESPARLKFLLDILKDVPGGYLTKGEGMFDEVVGCAGGCVGEGMRACYDFSIHYLGICQPLERMVLLPEDADYEVEIIDTWNMTITSLGKMRGFNKVKMPGNQYMALRIRKCEN</sequence>